<keyword evidence="3" id="KW-1185">Reference proteome</keyword>
<name>A0A074VFL9_AURM1</name>
<dbReference type="HOGENOM" id="CLU_029045_0_0_1"/>
<protein>
    <recommendedName>
        <fullName evidence="4">Acyltransferase 3 domain-containing protein</fullName>
    </recommendedName>
</protein>
<keyword evidence="1" id="KW-0472">Membrane</keyword>
<evidence type="ECO:0008006" key="4">
    <source>
        <dbReference type="Google" id="ProtNLM"/>
    </source>
</evidence>
<dbReference type="Proteomes" id="UP000030672">
    <property type="component" value="Unassembled WGS sequence"/>
</dbReference>
<sequence length="438" mass="49483">MMTQNKFLTPLKEIFSSKASALSPQQDHLYGLRGVLAIESFLWLFLKTFVPALVTNEVPGPEYQVIIRKIFSVLFWNESLISSFFIILSARTVCITFLSEPTAKAFARSLITRPLRIGIPLALALAFSISIFSTTNTVYIDVAAQALKNPTLTAPVMPSTALASFNTIWDVLWVVRDFGRQMANRAFPGATMWAPSLIYSQSYTVYIAMVILPFTRVSWHIQAIALFSIGSFWFNSWGWYSAAGLFIADVSQNHDLRARLVRGVRIRENITFPYWIMAMFSVVVGLALKYVWVAAFPRHLRDELVLHPSIQLTQGLSIHTFNEGQAYARLDDYLVVVGVLFLLELSSRMKSILSSKPLVQLGKRSLSIYVAQSLMLYVVSLRIFVALHVTKHMSVASANTVAFISYLVLTAAFAEVFYWTIERSSAWCARQFFDWSRT</sequence>
<feature type="transmembrane region" description="Helical" evidence="1">
    <location>
        <begin position="119"/>
        <end position="140"/>
    </location>
</feature>
<feature type="transmembrane region" description="Helical" evidence="1">
    <location>
        <begin position="272"/>
        <end position="292"/>
    </location>
</feature>
<gene>
    <name evidence="2" type="ORF">M437DRAFT_89168</name>
</gene>
<dbReference type="EMBL" id="KL584870">
    <property type="protein sequence ID" value="KEQ57784.1"/>
    <property type="molecule type" value="Genomic_DNA"/>
</dbReference>
<reference evidence="2 3" key="1">
    <citation type="journal article" date="2014" name="BMC Genomics">
        <title>Genome sequencing of four Aureobasidium pullulans varieties: biotechnological potential, stress tolerance, and description of new species.</title>
        <authorList>
            <person name="Gostin Ar C."/>
            <person name="Ohm R.A."/>
            <person name="Kogej T."/>
            <person name="Sonjak S."/>
            <person name="Turk M."/>
            <person name="Zajc J."/>
            <person name="Zalar P."/>
            <person name="Grube M."/>
            <person name="Sun H."/>
            <person name="Han J."/>
            <person name="Sharma A."/>
            <person name="Chiniquy J."/>
            <person name="Ngan C.Y."/>
            <person name="Lipzen A."/>
            <person name="Barry K."/>
            <person name="Grigoriev I.V."/>
            <person name="Gunde-Cimerman N."/>
        </authorList>
    </citation>
    <scope>NUCLEOTIDE SEQUENCE [LARGE SCALE GENOMIC DNA]</scope>
    <source>
        <strain evidence="2 3">CBS 110374</strain>
    </source>
</reference>
<feature type="transmembrane region" description="Helical" evidence="1">
    <location>
        <begin position="221"/>
        <end position="251"/>
    </location>
</feature>
<feature type="transmembrane region" description="Helical" evidence="1">
    <location>
        <begin position="152"/>
        <end position="175"/>
    </location>
</feature>
<dbReference type="RefSeq" id="XP_040874808.1">
    <property type="nucleotide sequence ID" value="XM_041028984.1"/>
</dbReference>
<keyword evidence="1" id="KW-1133">Transmembrane helix</keyword>
<accession>A0A074VFL9</accession>
<proteinExistence type="predicted"/>
<dbReference type="STRING" id="1043003.A0A074VFL9"/>
<evidence type="ECO:0000313" key="3">
    <source>
        <dbReference type="Proteomes" id="UP000030672"/>
    </source>
</evidence>
<feature type="transmembrane region" description="Helical" evidence="1">
    <location>
        <begin position="401"/>
        <end position="421"/>
    </location>
</feature>
<feature type="transmembrane region" description="Helical" evidence="1">
    <location>
        <begin position="196"/>
        <end position="215"/>
    </location>
</feature>
<feature type="transmembrane region" description="Helical" evidence="1">
    <location>
        <begin position="74"/>
        <end position="98"/>
    </location>
</feature>
<evidence type="ECO:0000313" key="2">
    <source>
        <dbReference type="EMBL" id="KEQ57784.1"/>
    </source>
</evidence>
<keyword evidence="1" id="KW-0812">Transmembrane</keyword>
<feature type="transmembrane region" description="Helical" evidence="1">
    <location>
        <begin position="366"/>
        <end position="389"/>
    </location>
</feature>
<organism evidence="2 3">
    <name type="scientific">Aureobasidium melanogenum (strain CBS 110374)</name>
    <name type="common">Aureobasidium pullulans var. melanogenum</name>
    <dbReference type="NCBI Taxonomy" id="1043003"/>
    <lineage>
        <taxon>Eukaryota</taxon>
        <taxon>Fungi</taxon>
        <taxon>Dikarya</taxon>
        <taxon>Ascomycota</taxon>
        <taxon>Pezizomycotina</taxon>
        <taxon>Dothideomycetes</taxon>
        <taxon>Dothideomycetidae</taxon>
        <taxon>Dothideales</taxon>
        <taxon>Saccotheciaceae</taxon>
        <taxon>Aureobasidium</taxon>
    </lineage>
</organism>
<dbReference type="AlphaFoldDB" id="A0A074VFL9"/>
<dbReference type="GeneID" id="63922357"/>
<evidence type="ECO:0000256" key="1">
    <source>
        <dbReference type="SAM" id="Phobius"/>
    </source>
</evidence>